<dbReference type="STRING" id="947166.A0A1D1VQR5"/>
<sequence length="130" mass="14357">MADAPTILSGGDHLHLAPEADHIPIVRVEPTWKASVSQTGEFVRAQSSFRHWITAEGSSGFTAEANRYHLYVSLACPWAHRTLIVRKLKGLEDIISVCVVDWLLGDSGWAFNGQASTSTHLRLELVRPLL</sequence>
<keyword evidence="2" id="KW-1185">Reference proteome</keyword>
<comment type="caution">
    <text evidence="1">The sequence shown here is derived from an EMBL/GenBank/DDBJ whole genome shotgun (WGS) entry which is preliminary data.</text>
</comment>
<dbReference type="InterPro" id="IPR016639">
    <property type="entry name" value="GST_Omega/GSH"/>
</dbReference>
<dbReference type="EMBL" id="BDGG01000008">
    <property type="protein sequence ID" value="GAV02068.1"/>
    <property type="molecule type" value="Genomic_DNA"/>
</dbReference>
<dbReference type="OrthoDB" id="2309723at2759"/>
<evidence type="ECO:0000313" key="1">
    <source>
        <dbReference type="EMBL" id="GAV02068.1"/>
    </source>
</evidence>
<gene>
    <name evidence="1" type="primary">RvY_12680</name>
    <name evidence="1" type="synonym">RvY_12680.1</name>
    <name evidence="1" type="ORF">RvY_12680-1</name>
</gene>
<name>A0A1D1VQR5_RAMVA</name>
<dbReference type="SUPFAM" id="SSF52833">
    <property type="entry name" value="Thioredoxin-like"/>
    <property type="match status" value="1"/>
</dbReference>
<dbReference type="InterPro" id="IPR036249">
    <property type="entry name" value="Thioredoxin-like_sf"/>
</dbReference>
<dbReference type="AlphaFoldDB" id="A0A1D1VQR5"/>
<dbReference type="GO" id="GO:0004364">
    <property type="term" value="F:glutathione transferase activity"/>
    <property type="evidence" value="ECO:0007669"/>
    <property type="project" value="InterPro"/>
</dbReference>
<dbReference type="Proteomes" id="UP000186922">
    <property type="component" value="Unassembled WGS sequence"/>
</dbReference>
<organism evidence="1 2">
    <name type="scientific">Ramazzottius varieornatus</name>
    <name type="common">Water bear</name>
    <name type="synonym">Tardigrade</name>
    <dbReference type="NCBI Taxonomy" id="947166"/>
    <lineage>
        <taxon>Eukaryota</taxon>
        <taxon>Metazoa</taxon>
        <taxon>Ecdysozoa</taxon>
        <taxon>Tardigrada</taxon>
        <taxon>Eutardigrada</taxon>
        <taxon>Parachela</taxon>
        <taxon>Hypsibioidea</taxon>
        <taxon>Ramazzottiidae</taxon>
        <taxon>Ramazzottius</taxon>
    </lineage>
</organism>
<protein>
    <submittedName>
        <fullName evidence="1">Uncharacterized protein</fullName>
    </submittedName>
</protein>
<reference evidence="1 2" key="1">
    <citation type="journal article" date="2016" name="Nat. Commun.">
        <title>Extremotolerant tardigrade genome and improved radiotolerance of human cultured cells by tardigrade-unique protein.</title>
        <authorList>
            <person name="Hashimoto T."/>
            <person name="Horikawa D.D."/>
            <person name="Saito Y."/>
            <person name="Kuwahara H."/>
            <person name="Kozuka-Hata H."/>
            <person name="Shin-I T."/>
            <person name="Minakuchi Y."/>
            <person name="Ohishi K."/>
            <person name="Motoyama A."/>
            <person name="Aizu T."/>
            <person name="Enomoto A."/>
            <person name="Kondo K."/>
            <person name="Tanaka S."/>
            <person name="Hara Y."/>
            <person name="Koshikawa S."/>
            <person name="Sagara H."/>
            <person name="Miura T."/>
            <person name="Yokobori S."/>
            <person name="Miyagawa K."/>
            <person name="Suzuki Y."/>
            <person name="Kubo T."/>
            <person name="Oyama M."/>
            <person name="Kohara Y."/>
            <person name="Fujiyama A."/>
            <person name="Arakawa K."/>
            <person name="Katayama T."/>
            <person name="Toyoda A."/>
            <person name="Kunieda T."/>
        </authorList>
    </citation>
    <scope>NUCLEOTIDE SEQUENCE [LARGE SCALE GENOMIC DNA]</scope>
    <source>
        <strain evidence="1 2">YOKOZUNA-1</strain>
    </source>
</reference>
<dbReference type="PANTHER" id="PTHR32419:SF6">
    <property type="entry name" value="GLUTATHIONE S-TRANSFERASE OMEGA-LIKE 1-RELATED"/>
    <property type="match status" value="1"/>
</dbReference>
<proteinExistence type="predicted"/>
<evidence type="ECO:0000313" key="2">
    <source>
        <dbReference type="Proteomes" id="UP000186922"/>
    </source>
</evidence>
<dbReference type="PANTHER" id="PTHR32419">
    <property type="entry name" value="GLUTATHIONYL-HYDROQUINONE REDUCTASE"/>
    <property type="match status" value="1"/>
</dbReference>
<accession>A0A1D1VQR5</accession>
<dbReference type="Gene3D" id="3.40.30.10">
    <property type="entry name" value="Glutaredoxin"/>
    <property type="match status" value="1"/>
</dbReference>
<dbReference type="GO" id="GO:0005737">
    <property type="term" value="C:cytoplasm"/>
    <property type="evidence" value="ECO:0007669"/>
    <property type="project" value="TreeGrafter"/>
</dbReference>